<protein>
    <recommendedName>
        <fullName evidence="2">4Fe-4S ferredoxin-type domain-containing protein</fullName>
    </recommendedName>
</protein>
<organism evidence="1">
    <name type="scientific">uncultured Desulfobacterium sp</name>
    <dbReference type="NCBI Taxonomy" id="201089"/>
    <lineage>
        <taxon>Bacteria</taxon>
        <taxon>Pseudomonadati</taxon>
        <taxon>Thermodesulfobacteriota</taxon>
        <taxon>Desulfobacteria</taxon>
        <taxon>Desulfobacterales</taxon>
        <taxon>Desulfobacteriaceae</taxon>
        <taxon>Desulfobacterium</taxon>
        <taxon>environmental samples</taxon>
    </lineage>
</organism>
<dbReference type="EMBL" id="FR695864">
    <property type="protein sequence ID" value="CBX26881.1"/>
    <property type="molecule type" value="Genomic_DNA"/>
</dbReference>
<proteinExistence type="predicted"/>
<accession>E1Y8I7</accession>
<gene>
    <name evidence="1" type="ORF">N47_A09100</name>
</gene>
<evidence type="ECO:0008006" key="2">
    <source>
        <dbReference type="Google" id="ProtNLM"/>
    </source>
</evidence>
<sequence length="62" mass="7049">MATGNPGYASQCVQCEECLEKCLQHIDIPEFLEKVVREIEGDNLKQLESVAKEAFMKALYQE</sequence>
<reference evidence="1" key="1">
    <citation type="journal article" date="2011" name="Environ. Microbiol.">
        <title>Genomic insights into the metabolic potential of the polycyclic aromatic hydrocarbon degrading sulfate-reducing Deltaproteobacterium N47.</title>
        <authorList>
            <person name="Bergmann F."/>
            <person name="Selesi D."/>
            <person name="Weinmaier T."/>
            <person name="Tischler P."/>
            <person name="Rattei T."/>
            <person name="Meckenstock R.U."/>
        </authorList>
    </citation>
    <scope>NUCLEOTIDE SEQUENCE</scope>
</reference>
<evidence type="ECO:0000313" key="1">
    <source>
        <dbReference type="EMBL" id="CBX26881.1"/>
    </source>
</evidence>
<dbReference type="AlphaFoldDB" id="E1Y8I7"/>
<name>E1Y8I7_9BACT</name>